<evidence type="ECO:0000313" key="2">
    <source>
        <dbReference type="Proteomes" id="UP000183687"/>
    </source>
</evidence>
<dbReference type="EMBL" id="FNSH01000001">
    <property type="protein sequence ID" value="SEB50209.1"/>
    <property type="molecule type" value="Genomic_DNA"/>
</dbReference>
<evidence type="ECO:0008006" key="3">
    <source>
        <dbReference type="Google" id="ProtNLM"/>
    </source>
</evidence>
<dbReference type="Proteomes" id="UP000183687">
    <property type="component" value="Unassembled WGS sequence"/>
</dbReference>
<reference evidence="1 2" key="1">
    <citation type="submission" date="2016-10" db="EMBL/GenBank/DDBJ databases">
        <authorList>
            <person name="Varghese N."/>
            <person name="Submissions S."/>
        </authorList>
    </citation>
    <scope>NUCLEOTIDE SEQUENCE [LARGE SCALE GENOMIC DNA]</scope>
    <source>
        <strain evidence="1 2">DSM 20586</strain>
    </source>
</reference>
<dbReference type="AlphaFoldDB" id="A0AB38A5E0"/>
<proteinExistence type="predicted"/>
<gene>
    <name evidence="1" type="ORF">SAMN04489746_0429</name>
</gene>
<comment type="caution">
    <text evidence="1">The sequence shown here is derived from an EMBL/GenBank/DDBJ whole genome shotgun (WGS) entry which is preliminary data.</text>
</comment>
<name>A0AB38A5E0_9ACTN</name>
<accession>A0AB38A5E0</accession>
<protein>
    <recommendedName>
        <fullName evidence="3">Glutathione reductase</fullName>
    </recommendedName>
</protein>
<sequence>MNNKYESVRKFLLYPDNIDDLWESNDLIWIDWREEDESVINYFNSEIGNLVEVDFINNNKKYGDDIKLKYRAKEIVIPYMDNMDRDTTIKYFNEIIKEDFEIRWFVESCGDDTLAFCILPNNLWGSLENEFSKEAVDYYFMTISLESVMFDLDVDSVFDLISLRKDNNKVPFVELLKKLK</sequence>
<organism evidence="1 2">
    <name type="scientific">Atopobium minutum</name>
    <dbReference type="NCBI Taxonomy" id="1381"/>
    <lineage>
        <taxon>Bacteria</taxon>
        <taxon>Bacillati</taxon>
        <taxon>Actinomycetota</taxon>
        <taxon>Coriobacteriia</taxon>
        <taxon>Coriobacteriales</taxon>
        <taxon>Atopobiaceae</taxon>
        <taxon>Atopobium</taxon>
    </lineage>
</organism>
<evidence type="ECO:0000313" key="1">
    <source>
        <dbReference type="EMBL" id="SEB50209.1"/>
    </source>
</evidence>
<dbReference type="RefSeq" id="WP_057002006.1">
    <property type="nucleotide sequence ID" value="NZ_FNSH01000001.1"/>
</dbReference>